<feature type="region of interest" description="Disordered" evidence="6">
    <location>
        <begin position="1"/>
        <end position="63"/>
    </location>
</feature>
<evidence type="ECO:0000313" key="8">
    <source>
        <dbReference type="EMBL" id="RVX75755.1"/>
    </source>
</evidence>
<dbReference type="AlphaFoldDB" id="A0A438NJ50"/>
<reference evidence="8 9" key="1">
    <citation type="submission" date="2017-03" db="EMBL/GenBank/DDBJ databases">
        <title>Genomes of endolithic fungi from Antarctica.</title>
        <authorList>
            <person name="Coleine C."/>
            <person name="Masonjones S."/>
            <person name="Stajich J.E."/>
        </authorList>
    </citation>
    <scope>NUCLEOTIDE SEQUENCE [LARGE SCALE GENOMIC DNA]</scope>
    <source>
        <strain evidence="8 9">CCFEE 6314</strain>
    </source>
</reference>
<sequence length="545" mass="58662">MPKYVKNDWQLRQDHWNDPSSGCPIELQVVQHPTQGRANPPSALEGKGTNQANKKQKKNGNNKQVVGNDAAALSQGQSVGNPPKLRPRVALDPPPVVELFIHDDDPKYYYRNCPHIMCAATLFAVNADGSVKQSKLSGMTVSSMYSVKLKLDGSNHAYFVFQDLCPVYAGKYYLVFTVFTIGTEGMRSMQSTKSDTFVVGEWKAASMVLPPATALTKALSDCGIKLRLRKEPAKRKTDTPDWSAGKPAGGSAGVIGAIPSNGIVSGGPLPVGSAALLHGSNFRIPTVGESIEGRVVYEPQPNAHHLPVPHTTPALQPLYAPAPGPSSYTGPSHTGLSMLNPYATSEPAQNELSGYSQKQHHHAGASYHNMLEQSTCGYAGSNQDDIIRNTNHGRRSQDNIITASNSGYQFKSQNHMLPPSSNDYMAQTMGVTSTSFPAILQGTTSMSSSGMFETTLGSSLPALGNHGYMTTNQNGVNMAFNDTFPGNQVQNQMGSFDAMYHPLGQGSMEMMNNTSFTSSTSGSRRNDLAGWAHGQVDNNRMRGMM</sequence>
<evidence type="ECO:0000259" key="7">
    <source>
        <dbReference type="PROSITE" id="PS51821"/>
    </source>
</evidence>
<feature type="domain" description="Velvet" evidence="7">
    <location>
        <begin position="20"/>
        <end position="229"/>
    </location>
</feature>
<dbReference type="InterPro" id="IPR037525">
    <property type="entry name" value="Velvet_dom"/>
</dbReference>
<keyword evidence="3" id="KW-0805">Transcription regulation</keyword>
<keyword evidence="4" id="KW-0804">Transcription</keyword>
<evidence type="ECO:0000256" key="1">
    <source>
        <dbReference type="ARBA" id="ARBA00004123"/>
    </source>
</evidence>
<protein>
    <recommendedName>
        <fullName evidence="7">Velvet domain-containing protein</fullName>
    </recommendedName>
</protein>
<dbReference type="PANTHER" id="PTHR33572:SF18">
    <property type="entry name" value="SPORE DEVELOPMENT REGULATOR VOSA"/>
    <property type="match status" value="1"/>
</dbReference>
<evidence type="ECO:0000256" key="3">
    <source>
        <dbReference type="ARBA" id="ARBA00023015"/>
    </source>
</evidence>
<evidence type="ECO:0000256" key="5">
    <source>
        <dbReference type="ARBA" id="ARBA00023242"/>
    </source>
</evidence>
<accession>A0A438NJ50</accession>
<dbReference type="Proteomes" id="UP000288859">
    <property type="component" value="Unassembled WGS sequence"/>
</dbReference>
<gene>
    <name evidence="8" type="ORF">B0A52_00111</name>
</gene>
<dbReference type="PROSITE" id="PS51821">
    <property type="entry name" value="VELVET"/>
    <property type="match status" value="1"/>
</dbReference>
<feature type="compositionally biased region" description="Polar residues" evidence="6">
    <location>
        <begin position="326"/>
        <end position="357"/>
    </location>
</feature>
<feature type="compositionally biased region" description="Basic and acidic residues" evidence="6">
    <location>
        <begin position="1"/>
        <end position="17"/>
    </location>
</feature>
<evidence type="ECO:0000256" key="6">
    <source>
        <dbReference type="SAM" id="MobiDB-lite"/>
    </source>
</evidence>
<dbReference type="GO" id="GO:0005634">
    <property type="term" value="C:nucleus"/>
    <property type="evidence" value="ECO:0007669"/>
    <property type="project" value="UniProtKB-SubCell"/>
</dbReference>
<keyword evidence="5" id="KW-0539">Nucleus</keyword>
<dbReference type="GO" id="GO:0030435">
    <property type="term" value="P:sporulation resulting in formation of a cellular spore"/>
    <property type="evidence" value="ECO:0007669"/>
    <property type="project" value="UniProtKB-KW"/>
</dbReference>
<evidence type="ECO:0000256" key="4">
    <source>
        <dbReference type="ARBA" id="ARBA00023163"/>
    </source>
</evidence>
<name>A0A438NJ50_EXOME</name>
<dbReference type="OrthoDB" id="4161840at2759"/>
<dbReference type="EMBL" id="NAJM01000001">
    <property type="protein sequence ID" value="RVX75755.1"/>
    <property type="molecule type" value="Genomic_DNA"/>
</dbReference>
<dbReference type="InterPro" id="IPR038491">
    <property type="entry name" value="Velvet_dom_sf"/>
</dbReference>
<comment type="subcellular location">
    <subcellularLocation>
        <location evidence="1">Nucleus</location>
    </subcellularLocation>
</comment>
<dbReference type="PANTHER" id="PTHR33572">
    <property type="entry name" value="SPORE DEVELOPMENT REGULATOR VOSA"/>
    <property type="match status" value="1"/>
</dbReference>
<dbReference type="InterPro" id="IPR021740">
    <property type="entry name" value="Velvet"/>
</dbReference>
<evidence type="ECO:0000313" key="9">
    <source>
        <dbReference type="Proteomes" id="UP000288859"/>
    </source>
</evidence>
<keyword evidence="2" id="KW-0749">Sporulation</keyword>
<dbReference type="Pfam" id="PF11754">
    <property type="entry name" value="Velvet"/>
    <property type="match status" value="1"/>
</dbReference>
<comment type="caution">
    <text evidence="8">The sequence shown here is derived from an EMBL/GenBank/DDBJ whole genome shotgun (WGS) entry which is preliminary data.</text>
</comment>
<organism evidence="8 9">
    <name type="scientific">Exophiala mesophila</name>
    <name type="common">Black yeast-like fungus</name>
    <dbReference type="NCBI Taxonomy" id="212818"/>
    <lineage>
        <taxon>Eukaryota</taxon>
        <taxon>Fungi</taxon>
        <taxon>Dikarya</taxon>
        <taxon>Ascomycota</taxon>
        <taxon>Pezizomycotina</taxon>
        <taxon>Eurotiomycetes</taxon>
        <taxon>Chaetothyriomycetidae</taxon>
        <taxon>Chaetothyriales</taxon>
        <taxon>Herpotrichiellaceae</taxon>
        <taxon>Exophiala</taxon>
    </lineage>
</organism>
<proteinExistence type="predicted"/>
<feature type="region of interest" description="Disordered" evidence="6">
    <location>
        <begin position="311"/>
        <end position="364"/>
    </location>
</feature>
<evidence type="ECO:0000256" key="2">
    <source>
        <dbReference type="ARBA" id="ARBA00022969"/>
    </source>
</evidence>
<dbReference type="Gene3D" id="2.60.40.3960">
    <property type="entry name" value="Velvet domain"/>
    <property type="match status" value="1"/>
</dbReference>